<dbReference type="AlphaFoldDB" id="A0A6H1ZQI0"/>
<organism evidence="1">
    <name type="scientific">viral metagenome</name>
    <dbReference type="NCBI Taxonomy" id="1070528"/>
    <lineage>
        <taxon>unclassified sequences</taxon>
        <taxon>metagenomes</taxon>
        <taxon>organismal metagenomes</taxon>
    </lineage>
</organism>
<dbReference type="EMBL" id="MT144148">
    <property type="protein sequence ID" value="QJA49681.1"/>
    <property type="molecule type" value="Genomic_DNA"/>
</dbReference>
<evidence type="ECO:0000313" key="2">
    <source>
        <dbReference type="EMBL" id="QJI00891.1"/>
    </source>
</evidence>
<proteinExistence type="predicted"/>
<gene>
    <name evidence="1" type="ORF">TM448A01423_0021</name>
    <name evidence="2" type="ORF">TM448B02153_0005</name>
</gene>
<protein>
    <submittedName>
        <fullName evidence="1">Uncharacterized protein</fullName>
    </submittedName>
</protein>
<sequence>MNYRLSTIHARKTYGTDTTEIIDLDMKDPISQLIIELAVTNVTSESATAHAIASLAKIEIIDGSDVLFSLNGYEAEAVDIIHNKVMRSNWNMYLDGNDVQRFVGINFGRYLWDKMLAFDPTRFRNPQLKLTLDVGAGGIASVSNKLQVWAALFDEKAISPIGFLMHKEIKDYLMSSAAHEYTDLPRDYPYRKLFIRAQVAGTEPNSIIGNIKLSEDQEKRVICNHGAQDLLRTMAAMNPALVENIIFGGRVNGSYVFTTATERTQATFVTFGSVTGTNVFATYGSAGGRMAVDSGASENAIAIVRGWTPHGTYEIPFGDQMDIDDWYDVAKVGSLRADITAVSGIAATDYCQLFLQQLRRY</sequence>
<accession>A0A6H1ZQI0</accession>
<evidence type="ECO:0000313" key="1">
    <source>
        <dbReference type="EMBL" id="QJA49681.1"/>
    </source>
</evidence>
<reference evidence="1" key="1">
    <citation type="submission" date="2020-03" db="EMBL/GenBank/DDBJ databases">
        <title>The deep terrestrial virosphere.</title>
        <authorList>
            <person name="Holmfeldt K."/>
            <person name="Nilsson E."/>
            <person name="Simone D."/>
            <person name="Lopez-Fernandez M."/>
            <person name="Wu X."/>
            <person name="de Brujin I."/>
            <person name="Lundin D."/>
            <person name="Andersson A."/>
            <person name="Bertilsson S."/>
            <person name="Dopson M."/>
        </authorList>
    </citation>
    <scope>NUCLEOTIDE SEQUENCE</scope>
    <source>
        <strain evidence="1">TM448A01423</strain>
        <strain evidence="2">TM448B02153</strain>
    </source>
</reference>
<dbReference type="EMBL" id="MT144883">
    <property type="protein sequence ID" value="QJI00891.1"/>
    <property type="molecule type" value="Genomic_DNA"/>
</dbReference>
<name>A0A6H1ZQI0_9ZZZZ</name>